<protein>
    <submittedName>
        <fullName evidence="1">Uncharacterized protein</fullName>
    </submittedName>
</protein>
<dbReference type="EMBL" id="CM055738">
    <property type="protein sequence ID" value="KAJ8004488.1"/>
    <property type="molecule type" value="Genomic_DNA"/>
</dbReference>
<proteinExistence type="predicted"/>
<organism evidence="1 2">
    <name type="scientific">Dallia pectoralis</name>
    <name type="common">Alaska blackfish</name>
    <dbReference type="NCBI Taxonomy" id="75939"/>
    <lineage>
        <taxon>Eukaryota</taxon>
        <taxon>Metazoa</taxon>
        <taxon>Chordata</taxon>
        <taxon>Craniata</taxon>
        <taxon>Vertebrata</taxon>
        <taxon>Euteleostomi</taxon>
        <taxon>Actinopterygii</taxon>
        <taxon>Neopterygii</taxon>
        <taxon>Teleostei</taxon>
        <taxon>Protacanthopterygii</taxon>
        <taxon>Esociformes</taxon>
        <taxon>Umbridae</taxon>
        <taxon>Dallia</taxon>
    </lineage>
</organism>
<sequence length="120" mass="13434">MSFCLKDRRWWLAGGRLGCMHHCHPQAWLTGEHSTIVPCSLPRTLVPVEALEKNEEVVTRSSSVPGSRRDATTSEALSTAKFNRQIWCAAGNQPGTSHVSLFTATRERRTQSVRRHPPTL</sequence>
<evidence type="ECO:0000313" key="2">
    <source>
        <dbReference type="Proteomes" id="UP001157502"/>
    </source>
</evidence>
<evidence type="ECO:0000313" key="1">
    <source>
        <dbReference type="EMBL" id="KAJ8004488.1"/>
    </source>
</evidence>
<accession>A0ACC2GLK4</accession>
<name>A0ACC2GLK4_DALPE</name>
<reference evidence="1" key="1">
    <citation type="submission" date="2021-05" db="EMBL/GenBank/DDBJ databases">
        <authorList>
            <person name="Pan Q."/>
            <person name="Jouanno E."/>
            <person name="Zahm M."/>
            <person name="Klopp C."/>
            <person name="Cabau C."/>
            <person name="Louis A."/>
            <person name="Berthelot C."/>
            <person name="Parey E."/>
            <person name="Roest Crollius H."/>
            <person name="Montfort J."/>
            <person name="Robinson-Rechavi M."/>
            <person name="Bouchez O."/>
            <person name="Lampietro C."/>
            <person name="Lopez Roques C."/>
            <person name="Donnadieu C."/>
            <person name="Postlethwait J."/>
            <person name="Bobe J."/>
            <person name="Dillon D."/>
            <person name="Chandos A."/>
            <person name="von Hippel F."/>
            <person name="Guiguen Y."/>
        </authorList>
    </citation>
    <scope>NUCLEOTIDE SEQUENCE</scope>
    <source>
        <strain evidence="1">YG-Jan2019</strain>
    </source>
</reference>
<dbReference type="Proteomes" id="UP001157502">
    <property type="component" value="Chromosome 11"/>
</dbReference>
<keyword evidence="2" id="KW-1185">Reference proteome</keyword>
<gene>
    <name evidence="1" type="ORF">DPEC_G00136800</name>
</gene>
<comment type="caution">
    <text evidence="1">The sequence shown here is derived from an EMBL/GenBank/DDBJ whole genome shotgun (WGS) entry which is preliminary data.</text>
</comment>